<protein>
    <submittedName>
        <fullName evidence="1">Uncharacterized protein</fullName>
    </submittedName>
</protein>
<dbReference type="AlphaFoldDB" id="A0A0R1GU33"/>
<proteinExistence type="predicted"/>
<name>A0A0R1GU33_9LACO</name>
<evidence type="ECO:0000313" key="2">
    <source>
        <dbReference type="Proteomes" id="UP000050909"/>
    </source>
</evidence>
<dbReference type="EMBL" id="AZCV01000003">
    <property type="protein sequence ID" value="KRK37718.1"/>
    <property type="molecule type" value="Genomic_DNA"/>
</dbReference>
<keyword evidence="2" id="KW-1185">Reference proteome</keyword>
<dbReference type="PATRIC" id="fig|1423722.3.peg.1069"/>
<gene>
    <name evidence="1" type="ORF">FC62_GL001047</name>
</gene>
<evidence type="ECO:0000313" key="1">
    <source>
        <dbReference type="EMBL" id="KRK37718.1"/>
    </source>
</evidence>
<accession>A0A0R1GU33</accession>
<organism evidence="1 2">
    <name type="scientific">Amylolactobacillus amylotrophicus DSM 20534</name>
    <dbReference type="NCBI Taxonomy" id="1423722"/>
    <lineage>
        <taxon>Bacteria</taxon>
        <taxon>Bacillati</taxon>
        <taxon>Bacillota</taxon>
        <taxon>Bacilli</taxon>
        <taxon>Lactobacillales</taxon>
        <taxon>Lactobacillaceae</taxon>
        <taxon>Amylolactobacillus</taxon>
    </lineage>
</organism>
<dbReference type="Proteomes" id="UP000050909">
    <property type="component" value="Unassembled WGS sequence"/>
</dbReference>
<sequence length="136" mass="15619">MPHDNNQQQNIEYLKWNKLMPITSASLKYTFDIDNIDKPSASSEIGMLIEEEYFYRFGLETSNRVSEIYYSKCLHSVILGDGDSIGKLDWAKPLFAYANKHHLRPTGKLLTSLIFVNIDQVTGKTVCCDEVWLPLK</sequence>
<comment type="caution">
    <text evidence="1">The sequence shown here is derived from an EMBL/GenBank/DDBJ whole genome shotgun (WGS) entry which is preliminary data.</text>
</comment>
<reference evidence="1 2" key="1">
    <citation type="journal article" date="2015" name="Genome Announc.">
        <title>Expanding the biotechnology potential of lactobacilli through comparative genomics of 213 strains and associated genera.</title>
        <authorList>
            <person name="Sun Z."/>
            <person name="Harris H.M."/>
            <person name="McCann A."/>
            <person name="Guo C."/>
            <person name="Argimon S."/>
            <person name="Zhang W."/>
            <person name="Yang X."/>
            <person name="Jeffery I.B."/>
            <person name="Cooney J.C."/>
            <person name="Kagawa T.F."/>
            <person name="Liu W."/>
            <person name="Song Y."/>
            <person name="Salvetti E."/>
            <person name="Wrobel A."/>
            <person name="Rasinkangas P."/>
            <person name="Parkhill J."/>
            <person name="Rea M.C."/>
            <person name="O'Sullivan O."/>
            <person name="Ritari J."/>
            <person name="Douillard F.P."/>
            <person name="Paul Ross R."/>
            <person name="Yang R."/>
            <person name="Briner A.E."/>
            <person name="Felis G.E."/>
            <person name="de Vos W.M."/>
            <person name="Barrangou R."/>
            <person name="Klaenhammer T.R."/>
            <person name="Caufield P.W."/>
            <person name="Cui Y."/>
            <person name="Zhang H."/>
            <person name="O'Toole P.W."/>
        </authorList>
    </citation>
    <scope>NUCLEOTIDE SEQUENCE [LARGE SCALE GENOMIC DNA]</scope>
    <source>
        <strain evidence="1 2">DSM 20534</strain>
    </source>
</reference>